<evidence type="ECO:0000256" key="1">
    <source>
        <dbReference type="SAM" id="MobiDB-lite"/>
    </source>
</evidence>
<evidence type="ECO:0000313" key="3">
    <source>
        <dbReference type="Proteomes" id="UP000202230"/>
    </source>
</evidence>
<dbReference type="RefSeq" id="YP_007676624.1">
    <property type="nucleotide sequence ID" value="NC_020869.1"/>
</dbReference>
<dbReference type="KEGG" id="vg:15013268"/>
<sequence>MIIGAKSGAHSGLSAVIGSKNNNSHMTMGSKGGAPSHHGRAVYTQANRAMGDMGGGKSAPGNTHNSVGGGQRDAPSRPDGIRSMADPRPSKRAKTTESGKKNKAE</sequence>
<dbReference type="EMBL" id="HQ332143">
    <property type="protein sequence ID" value="AGH30819.1"/>
    <property type="molecule type" value="Genomic_DNA"/>
</dbReference>
<gene>
    <name evidence="2" type="ORF">TVSG_00019</name>
</gene>
<name>M4QR80_9VIRU</name>
<dbReference type="Proteomes" id="UP000202230">
    <property type="component" value="Segment"/>
</dbReference>
<keyword evidence="3" id="KW-1185">Reference proteome</keyword>
<accession>M4QR80</accession>
<protein>
    <submittedName>
        <fullName evidence="2">Uncharacterized protein</fullName>
    </submittedName>
</protein>
<dbReference type="GeneID" id="15013268"/>
<organism evidence="2 3">
    <name type="scientific">Tetraselmis viridis virus S1</name>
    <dbReference type="NCBI Taxonomy" id="756285"/>
    <lineage>
        <taxon>Viruses</taxon>
        <taxon>Varidnaviria</taxon>
        <taxon>Bamfordvirae</taxon>
        <taxon>Preplasmiviricota</taxon>
        <taxon>Polisuviricotina</taxon>
        <taxon>Aquintoviricetes</taxon>
        <taxon>Archintovirales</taxon>
        <taxon>Phypoliviridae</taxon>
        <taxon>Tetrivirus</taxon>
        <taxon>Tetrivirus crimaeaense</taxon>
    </lineage>
</organism>
<proteinExistence type="predicted"/>
<evidence type="ECO:0000313" key="2">
    <source>
        <dbReference type="EMBL" id="AGH30819.1"/>
    </source>
</evidence>
<feature type="compositionally biased region" description="Basic and acidic residues" evidence="1">
    <location>
        <begin position="94"/>
        <end position="105"/>
    </location>
</feature>
<feature type="region of interest" description="Disordered" evidence="1">
    <location>
        <begin position="1"/>
        <end position="105"/>
    </location>
</feature>
<reference evidence="2 3" key="1">
    <citation type="submission" date="2010-09" db="EMBL/GenBank/DDBJ databases">
        <title>The Genome Sequence of Tetraselmis viridis virus S1.</title>
        <authorList>
            <consortium name="The Broad Institute Genome Sequencing Platform"/>
            <person name="Henn M.R."/>
            <person name="Bratbak G."/>
            <person name="Levin J."/>
            <person name="Malboeuf C."/>
            <person name="Casali M."/>
            <person name="Russ C."/>
            <person name="Lennon N."/>
            <person name="Chapman S.B."/>
            <person name="Erlich R."/>
            <person name="Young S.K."/>
            <person name="Yandava C."/>
            <person name="Zeng Q."/>
            <person name="Fitzgerald M.F."/>
            <person name="Alvarado L."/>
            <person name="Anderson S."/>
            <person name="Berlin A."/>
            <person name="Chen Z."/>
            <person name="Freedman E."/>
            <person name="Gellesch M."/>
            <person name="Goldberg J."/>
            <person name="Green L."/>
            <person name="Griggs A."/>
            <person name="Gujja S."/>
            <person name="Heilman E."/>
            <person name="Heiman D."/>
            <person name="Hollinger A."/>
            <person name="Howarth C."/>
            <person name="Larson L."/>
            <person name="Mehta T."/>
            <person name="Neiman D."/>
            <person name="Pearson M."/>
            <person name="Roberts A."/>
            <person name="Ryan E."/>
            <person name="Saif S."/>
            <person name="Shea T."/>
            <person name="Shenoy N."/>
            <person name="Sisk P."/>
            <person name="Stolte C."/>
            <person name="Sykes S."/>
            <person name="White J."/>
            <person name="Haas B."/>
            <person name="Nusbaum C."/>
            <person name="Birren B."/>
        </authorList>
    </citation>
    <scope>NUCLEOTIDE SEQUENCE [LARGE SCALE GENOMIC DNA]</scope>
    <source>
        <strain evidence="2 3">S1</strain>
    </source>
</reference>